<dbReference type="InterPro" id="IPR036915">
    <property type="entry name" value="Cyclin-like_sf"/>
</dbReference>
<keyword evidence="1" id="KW-0805">Transcription regulation</keyword>
<dbReference type="GO" id="GO:0003700">
    <property type="term" value="F:DNA-binding transcription factor activity"/>
    <property type="evidence" value="ECO:0007669"/>
    <property type="project" value="InterPro"/>
</dbReference>
<dbReference type="Gene3D" id="1.10.472.170">
    <property type="match status" value="1"/>
</dbReference>
<keyword evidence="5" id="KW-1185">Reference proteome</keyword>
<accession>A0A238W8P3</accession>
<sequence length="256" mass="27971">MSSESQACRQCPACSSEQIDRTIDDIGGICEACGFVVDHDSVSLDWEIADGVLRRSNNREWRSACHIHNATEKRLMQAIEILETLGDDLDLSNDLRDAAVDVYCDAFRSGVTDGRVTACVVAVALCIASRRTGHPIPMSRLTQSEQVDETKYNRCYIAVCDALDVDLQLLSPSDYLAFIRGQLSGETDDQDPAAELLDAVGEDTQFVGKDPAGVAAASVYLVEQEHTQKEVAEVVGLSTETIRQRVSDLREVADDV</sequence>
<evidence type="ECO:0000256" key="2">
    <source>
        <dbReference type="ARBA" id="ARBA00023163"/>
    </source>
</evidence>
<dbReference type="InterPro" id="IPR000812">
    <property type="entry name" value="TFIIB"/>
</dbReference>
<evidence type="ECO:0000259" key="3">
    <source>
        <dbReference type="Pfam" id="PF00382"/>
    </source>
</evidence>
<proteinExistence type="predicted"/>
<name>A0A238W8P3_HALVU</name>
<keyword evidence="4" id="KW-0396">Initiation factor</keyword>
<dbReference type="GO" id="GO:0097550">
    <property type="term" value="C:transcription preinitiation complex"/>
    <property type="evidence" value="ECO:0007669"/>
    <property type="project" value="TreeGrafter"/>
</dbReference>
<feature type="domain" description="Transcription factor TFIIB cyclin-like" evidence="3">
    <location>
        <begin position="190"/>
        <end position="248"/>
    </location>
</feature>
<reference evidence="4 5" key="1">
    <citation type="submission" date="2017-06" db="EMBL/GenBank/DDBJ databases">
        <authorList>
            <person name="Kim H.J."/>
            <person name="Triplett B.A."/>
        </authorList>
    </citation>
    <scope>NUCLEOTIDE SEQUENCE [LARGE SCALE GENOMIC DNA]</scope>
    <source>
        <strain evidence="4 5">DSM 8800</strain>
    </source>
</reference>
<dbReference type="PANTHER" id="PTHR11618">
    <property type="entry name" value="TRANSCRIPTION INITIATION FACTOR IIB-RELATED"/>
    <property type="match status" value="1"/>
</dbReference>
<feature type="domain" description="Transcription factor TFIIB cyclin-like" evidence="3">
    <location>
        <begin position="72"/>
        <end position="158"/>
    </location>
</feature>
<evidence type="ECO:0000313" key="4">
    <source>
        <dbReference type="EMBL" id="SNR42965.1"/>
    </source>
</evidence>
<dbReference type="EMBL" id="FZNQ01000006">
    <property type="protein sequence ID" value="SNR42965.1"/>
    <property type="molecule type" value="Genomic_DNA"/>
</dbReference>
<gene>
    <name evidence="4" type="ORF">SAMN06264855_10648</name>
</gene>
<evidence type="ECO:0000313" key="5">
    <source>
        <dbReference type="Proteomes" id="UP000198397"/>
    </source>
</evidence>
<dbReference type="GO" id="GO:0003743">
    <property type="term" value="F:translation initiation factor activity"/>
    <property type="evidence" value="ECO:0007669"/>
    <property type="project" value="UniProtKB-KW"/>
</dbReference>
<dbReference type="InterPro" id="IPR013150">
    <property type="entry name" value="TFIIB_cyclin"/>
</dbReference>
<dbReference type="GO" id="GO:0017025">
    <property type="term" value="F:TBP-class protein binding"/>
    <property type="evidence" value="ECO:0007669"/>
    <property type="project" value="InterPro"/>
</dbReference>
<dbReference type="GO" id="GO:0070897">
    <property type="term" value="P:transcription preinitiation complex assembly"/>
    <property type="evidence" value="ECO:0007669"/>
    <property type="project" value="InterPro"/>
</dbReference>
<dbReference type="Gene3D" id="1.10.472.10">
    <property type="entry name" value="Cyclin-like"/>
    <property type="match status" value="1"/>
</dbReference>
<keyword evidence="4" id="KW-0648">Protein biosynthesis</keyword>
<dbReference type="SUPFAM" id="SSF47954">
    <property type="entry name" value="Cyclin-like"/>
    <property type="match status" value="2"/>
</dbReference>
<keyword evidence="2" id="KW-0804">Transcription</keyword>
<dbReference type="PANTHER" id="PTHR11618:SF13">
    <property type="entry name" value="TRANSCRIPTION INITIATION FACTOR IIB"/>
    <property type="match status" value="1"/>
</dbReference>
<dbReference type="Proteomes" id="UP000198397">
    <property type="component" value="Unassembled WGS sequence"/>
</dbReference>
<dbReference type="Pfam" id="PF00382">
    <property type="entry name" value="TFIIB"/>
    <property type="match status" value="2"/>
</dbReference>
<organism evidence="4 5">
    <name type="scientific">Halorubrum vacuolatum</name>
    <name type="common">Natronobacterium vacuolatum</name>
    <dbReference type="NCBI Taxonomy" id="63740"/>
    <lineage>
        <taxon>Archaea</taxon>
        <taxon>Methanobacteriati</taxon>
        <taxon>Methanobacteriota</taxon>
        <taxon>Stenosarchaea group</taxon>
        <taxon>Halobacteria</taxon>
        <taxon>Halobacteriales</taxon>
        <taxon>Haloferacaceae</taxon>
        <taxon>Halorubrum</taxon>
    </lineage>
</organism>
<protein>
    <submittedName>
        <fullName evidence="4">Transcription initiation factor TFIIIB, Brf1 subunit/Transcription initiation factor TFIIB</fullName>
    </submittedName>
</protein>
<dbReference type="AlphaFoldDB" id="A0A238W8P3"/>
<evidence type="ECO:0000256" key="1">
    <source>
        <dbReference type="ARBA" id="ARBA00023015"/>
    </source>
</evidence>